<comment type="caution">
    <text evidence="1">The sequence shown here is derived from an EMBL/GenBank/DDBJ whole genome shotgun (WGS) entry which is preliminary data.</text>
</comment>
<dbReference type="InterPro" id="IPR002636">
    <property type="entry name" value="DUF29"/>
</dbReference>
<protein>
    <submittedName>
        <fullName evidence="1">DUF29 family protein</fullName>
    </submittedName>
</protein>
<reference evidence="1 2" key="1">
    <citation type="submission" date="2019-11" db="EMBL/GenBank/DDBJ databases">
        <title>Novel species isolated from a subtropical stream in China.</title>
        <authorList>
            <person name="Lu H."/>
        </authorList>
    </citation>
    <scope>NUCLEOTIDE SEQUENCE [LARGE SCALE GENOMIC DNA]</scope>
    <source>
        <strain evidence="1 2">FT80W</strain>
    </source>
</reference>
<dbReference type="PANTHER" id="PTHR34235">
    <property type="entry name" value="SLR1203 PROTEIN-RELATED"/>
    <property type="match status" value="1"/>
</dbReference>
<sequence>MQTLAQPRTISCYDEDWVLWIDAQIRLLSKKRYSELDLENLVEELDGMKKQFSRELKHRLIVLVMHLLKCEYQQDHAKNKWRSTLIEQRCRILLLLEDSPSTRSKVLPYAIKHYPEARRMAAVETRMAIEAFPPQLPYSVEQLLDHDFMP</sequence>
<evidence type="ECO:0000313" key="2">
    <source>
        <dbReference type="Proteomes" id="UP000433309"/>
    </source>
</evidence>
<dbReference type="Proteomes" id="UP000433309">
    <property type="component" value="Unassembled WGS sequence"/>
</dbReference>
<dbReference type="AlphaFoldDB" id="A0A6I2L522"/>
<proteinExistence type="predicted"/>
<dbReference type="EMBL" id="WKJK01000009">
    <property type="protein sequence ID" value="MRW91984.1"/>
    <property type="molecule type" value="Genomic_DNA"/>
</dbReference>
<dbReference type="RefSeq" id="WP_154378925.1">
    <property type="nucleotide sequence ID" value="NZ_WKJK01000009.1"/>
</dbReference>
<name>A0A6I2L522_9BURK</name>
<keyword evidence="2" id="KW-1185">Reference proteome</keyword>
<dbReference type="Pfam" id="PF01724">
    <property type="entry name" value="DUF29"/>
    <property type="match status" value="1"/>
</dbReference>
<organism evidence="1 2">
    <name type="scientific">Duganella guangzhouensis</name>
    <dbReference type="NCBI Taxonomy" id="2666084"/>
    <lineage>
        <taxon>Bacteria</taxon>
        <taxon>Pseudomonadati</taxon>
        <taxon>Pseudomonadota</taxon>
        <taxon>Betaproteobacteria</taxon>
        <taxon>Burkholderiales</taxon>
        <taxon>Oxalobacteraceae</taxon>
        <taxon>Telluria group</taxon>
        <taxon>Duganella</taxon>
    </lineage>
</organism>
<accession>A0A6I2L522</accession>
<evidence type="ECO:0000313" key="1">
    <source>
        <dbReference type="EMBL" id="MRW91984.1"/>
    </source>
</evidence>
<gene>
    <name evidence="1" type="ORF">GJ699_18485</name>
</gene>
<dbReference type="Gene3D" id="1.20.1220.20">
    <property type="entry name" value="Uncharcterised protein PF01724"/>
    <property type="match status" value="1"/>
</dbReference>